<accession>A0A8J4DK44</accession>
<dbReference type="PANTHER" id="PTHR36933">
    <property type="entry name" value="SLL0788 PROTEIN"/>
    <property type="match status" value="1"/>
</dbReference>
<dbReference type="RefSeq" id="WP_203939749.1">
    <property type="nucleotide sequence ID" value="NZ_BAAAGJ010000005.1"/>
</dbReference>
<dbReference type="AlphaFoldDB" id="A0A8J4DK44"/>
<feature type="chain" id="PRO_5035206078" evidence="2">
    <location>
        <begin position="21"/>
        <end position="197"/>
    </location>
</feature>
<feature type="signal peptide" evidence="2">
    <location>
        <begin position="1"/>
        <end position="20"/>
    </location>
</feature>
<reference evidence="4" key="1">
    <citation type="submission" date="2021-01" db="EMBL/GenBank/DDBJ databases">
        <title>Whole genome shotgun sequence of Spirilliplanes yamanashiensis NBRC 15828.</title>
        <authorList>
            <person name="Komaki H."/>
            <person name="Tamura T."/>
        </authorList>
    </citation>
    <scope>NUCLEOTIDE SEQUENCE</scope>
    <source>
        <strain evidence="4">NBRC 15828</strain>
    </source>
</reference>
<keyword evidence="5" id="KW-1185">Reference proteome</keyword>
<dbReference type="PANTHER" id="PTHR36933:SF1">
    <property type="entry name" value="SLL0788 PROTEIN"/>
    <property type="match status" value="1"/>
</dbReference>
<name>A0A8J4DK44_9ACTN</name>
<feature type="domain" description="DUF305" evidence="3">
    <location>
        <begin position="51"/>
        <end position="193"/>
    </location>
</feature>
<keyword evidence="2" id="KW-0732">Signal</keyword>
<sequence length="197" mass="21151">MRLRVTLAAVAASAAVLVAAGCGTQPDEPAPQGGAAAPAASAASGSFNETDTMFLQMMVPHSTQGIAIVKLAADRSEREDVKTLAKAIEVTQQDEIKRMSGWLEQWKQPATASDKEHEEHGGMPGTSEKEISALRKAKGAEFDRLFLDTLIAHQDDAVQLARMETNAGVNVQATSYAKQVDQSRTAQIAQMLEFRKQ</sequence>
<feature type="region of interest" description="Disordered" evidence="1">
    <location>
        <begin position="108"/>
        <end position="129"/>
    </location>
</feature>
<organism evidence="4 5">
    <name type="scientific">Spirilliplanes yamanashiensis</name>
    <dbReference type="NCBI Taxonomy" id="42233"/>
    <lineage>
        <taxon>Bacteria</taxon>
        <taxon>Bacillati</taxon>
        <taxon>Actinomycetota</taxon>
        <taxon>Actinomycetes</taxon>
        <taxon>Micromonosporales</taxon>
        <taxon>Micromonosporaceae</taxon>
        <taxon>Spirilliplanes</taxon>
    </lineage>
</organism>
<dbReference type="EMBL" id="BOOY01000028">
    <property type="protein sequence ID" value="GIJ04511.1"/>
    <property type="molecule type" value="Genomic_DNA"/>
</dbReference>
<evidence type="ECO:0000256" key="1">
    <source>
        <dbReference type="SAM" id="MobiDB-lite"/>
    </source>
</evidence>
<dbReference type="InterPro" id="IPR005183">
    <property type="entry name" value="DUF305_CopM-like"/>
</dbReference>
<evidence type="ECO:0000313" key="5">
    <source>
        <dbReference type="Proteomes" id="UP000652013"/>
    </source>
</evidence>
<evidence type="ECO:0000259" key="3">
    <source>
        <dbReference type="Pfam" id="PF03713"/>
    </source>
</evidence>
<dbReference type="PROSITE" id="PS51257">
    <property type="entry name" value="PROKAR_LIPOPROTEIN"/>
    <property type="match status" value="1"/>
</dbReference>
<dbReference type="Pfam" id="PF03713">
    <property type="entry name" value="DUF305"/>
    <property type="match status" value="1"/>
</dbReference>
<dbReference type="InterPro" id="IPR012347">
    <property type="entry name" value="Ferritin-like"/>
</dbReference>
<dbReference type="Proteomes" id="UP000652013">
    <property type="component" value="Unassembled WGS sequence"/>
</dbReference>
<protein>
    <submittedName>
        <fullName evidence="4">DUF305 domain-containing protein</fullName>
    </submittedName>
</protein>
<gene>
    <name evidence="4" type="ORF">Sya03_38630</name>
</gene>
<dbReference type="Gene3D" id="1.20.1260.10">
    <property type="match status" value="1"/>
</dbReference>
<proteinExistence type="predicted"/>
<evidence type="ECO:0000256" key="2">
    <source>
        <dbReference type="SAM" id="SignalP"/>
    </source>
</evidence>
<comment type="caution">
    <text evidence="4">The sequence shown here is derived from an EMBL/GenBank/DDBJ whole genome shotgun (WGS) entry which is preliminary data.</text>
</comment>
<evidence type="ECO:0000313" key="4">
    <source>
        <dbReference type="EMBL" id="GIJ04511.1"/>
    </source>
</evidence>
<feature type="compositionally biased region" description="Basic and acidic residues" evidence="1">
    <location>
        <begin position="113"/>
        <end position="129"/>
    </location>
</feature>